<proteinExistence type="predicted"/>
<sequence length="188" mass="20811">MDQAAWCLLIGAIWTLLDRGSLVPLPNCGETLERILTTSQPVDVEQNEDRPLENVIHDFSKPVEWDYGNNFQKTGRDDNSLSREVIIAIAVGIGVAFICVVALAVCCCRSPCRKKLTTDAHHVPQTLPMTGGQTTDPALQETYLQHQHWPPEGYKDPCETNDASEFVNPLAVMEPAAPTHTENGVNRY</sequence>
<evidence type="ECO:0000256" key="2">
    <source>
        <dbReference type="SAM" id="SignalP"/>
    </source>
</evidence>
<keyword evidence="2" id="KW-0732">Signal</keyword>
<evidence type="ECO:0000256" key="1">
    <source>
        <dbReference type="SAM" id="Phobius"/>
    </source>
</evidence>
<feature type="chain" id="PRO_5020039144" evidence="2">
    <location>
        <begin position="23"/>
        <end position="188"/>
    </location>
</feature>
<dbReference type="EMBL" id="GHJT01001512">
    <property type="protein sequence ID" value="MOY35483.1"/>
    <property type="molecule type" value="Transcribed_RNA"/>
</dbReference>
<accession>A0A4D5RE76</accession>
<feature type="transmembrane region" description="Helical" evidence="1">
    <location>
        <begin position="85"/>
        <end position="106"/>
    </location>
</feature>
<protein>
    <submittedName>
        <fullName evidence="3">Uncharacterized protein</fullName>
    </submittedName>
</protein>
<feature type="signal peptide" evidence="2">
    <location>
        <begin position="1"/>
        <end position="22"/>
    </location>
</feature>
<keyword evidence="1" id="KW-1133">Transmembrane helix</keyword>
<dbReference type="OrthoDB" id="10313711at2759"/>
<dbReference type="AlphaFoldDB" id="A0A4D5RE76"/>
<keyword evidence="1" id="KW-0472">Membrane</keyword>
<organism evidence="3">
    <name type="scientific">Ixodes scapularis</name>
    <name type="common">Black-legged tick</name>
    <name type="synonym">Deer tick</name>
    <dbReference type="NCBI Taxonomy" id="6945"/>
    <lineage>
        <taxon>Eukaryota</taxon>
        <taxon>Metazoa</taxon>
        <taxon>Ecdysozoa</taxon>
        <taxon>Arthropoda</taxon>
        <taxon>Chelicerata</taxon>
        <taxon>Arachnida</taxon>
        <taxon>Acari</taxon>
        <taxon>Parasitiformes</taxon>
        <taxon>Ixodida</taxon>
        <taxon>Ixodoidea</taxon>
        <taxon>Ixodidae</taxon>
        <taxon>Ixodinae</taxon>
        <taxon>Ixodes</taxon>
    </lineage>
</organism>
<reference evidence="3" key="1">
    <citation type="submission" date="2019-04" db="EMBL/GenBank/DDBJ databases">
        <title>An insight into the mialome of Ixodes scapularis.</title>
        <authorList>
            <person name="Ribeiro J.M."/>
            <person name="Mather T.N."/>
            <person name="Karim S."/>
        </authorList>
    </citation>
    <scope>NUCLEOTIDE SEQUENCE</scope>
</reference>
<keyword evidence="1" id="KW-0812">Transmembrane</keyword>
<dbReference type="VEuPathDB" id="VectorBase:ISCP_001597"/>
<evidence type="ECO:0000313" key="3">
    <source>
        <dbReference type="EMBL" id="MOY35483.1"/>
    </source>
</evidence>
<name>A0A4D5RE76_IXOSC</name>